<sequence length="382" mass="45123">MLSNNRAAQFLEEEYAVSEASTIIKPDPHHNHPDDSDPDSDHSSILDNYDLRPAAIRARLTYIRTLHSTTKYSRVENKLHKRQWLRYKPAKYVDAIEQNLGCRLEDLFKGDEWNEELRPRPVQEKEGKEDWPPYKGEGVDMRKPDWRNMFPPHMGFVYNPLRYPDWEVKKRLKTVNAYVAAHPGLEGLPFVAERERSAKWEKLSWEGKTALQKLVVWEGNLRMVKVDPGWDFKPALDWGERLLRLLEVLSRMLWGRKQEVRELIEKAVGRRRVNREVTEGDVVKVINGLLKRWRKGEKGDLSLSAEVGVKLEEEEKVGMRGDREEEKKMDWKGDGDEKRKRGFEEEEEEYEKPWEERELQEDDNDDNDSDWQGWIGYDPGRL</sequence>
<evidence type="ECO:0000313" key="3">
    <source>
        <dbReference type="Proteomes" id="UP000799536"/>
    </source>
</evidence>
<feature type="compositionally biased region" description="Acidic residues" evidence="1">
    <location>
        <begin position="358"/>
        <end position="369"/>
    </location>
</feature>
<feature type="compositionally biased region" description="Basic and acidic residues" evidence="1">
    <location>
        <begin position="26"/>
        <end position="44"/>
    </location>
</feature>
<comment type="caution">
    <text evidence="2">The sequence shown here is derived from an EMBL/GenBank/DDBJ whole genome shotgun (WGS) entry which is preliminary data.</text>
</comment>
<dbReference type="Proteomes" id="UP000799536">
    <property type="component" value="Unassembled WGS sequence"/>
</dbReference>
<evidence type="ECO:0000256" key="1">
    <source>
        <dbReference type="SAM" id="MobiDB-lite"/>
    </source>
</evidence>
<organism evidence="2 3">
    <name type="scientific">Delitschia confertaspora ATCC 74209</name>
    <dbReference type="NCBI Taxonomy" id="1513339"/>
    <lineage>
        <taxon>Eukaryota</taxon>
        <taxon>Fungi</taxon>
        <taxon>Dikarya</taxon>
        <taxon>Ascomycota</taxon>
        <taxon>Pezizomycotina</taxon>
        <taxon>Dothideomycetes</taxon>
        <taxon>Pleosporomycetidae</taxon>
        <taxon>Pleosporales</taxon>
        <taxon>Delitschiaceae</taxon>
        <taxon>Delitschia</taxon>
    </lineage>
</organism>
<reference evidence="2" key="1">
    <citation type="journal article" date="2020" name="Stud. Mycol.">
        <title>101 Dothideomycetes genomes: a test case for predicting lifestyles and emergence of pathogens.</title>
        <authorList>
            <person name="Haridas S."/>
            <person name="Albert R."/>
            <person name="Binder M."/>
            <person name="Bloem J."/>
            <person name="Labutti K."/>
            <person name="Salamov A."/>
            <person name="Andreopoulos B."/>
            <person name="Baker S."/>
            <person name="Barry K."/>
            <person name="Bills G."/>
            <person name="Bluhm B."/>
            <person name="Cannon C."/>
            <person name="Castanera R."/>
            <person name="Culley D."/>
            <person name="Daum C."/>
            <person name="Ezra D."/>
            <person name="Gonzalez J."/>
            <person name="Henrissat B."/>
            <person name="Kuo A."/>
            <person name="Liang C."/>
            <person name="Lipzen A."/>
            <person name="Lutzoni F."/>
            <person name="Magnuson J."/>
            <person name="Mondo S."/>
            <person name="Nolan M."/>
            <person name="Ohm R."/>
            <person name="Pangilinan J."/>
            <person name="Park H.-J."/>
            <person name="Ramirez L."/>
            <person name="Alfaro M."/>
            <person name="Sun H."/>
            <person name="Tritt A."/>
            <person name="Yoshinaga Y."/>
            <person name="Zwiers L.-H."/>
            <person name="Turgeon B."/>
            <person name="Goodwin S."/>
            <person name="Spatafora J."/>
            <person name="Crous P."/>
            <person name="Grigoriev I."/>
        </authorList>
    </citation>
    <scope>NUCLEOTIDE SEQUENCE</scope>
    <source>
        <strain evidence="2">ATCC 74209</strain>
    </source>
</reference>
<evidence type="ECO:0000313" key="2">
    <source>
        <dbReference type="EMBL" id="KAF2203582.1"/>
    </source>
</evidence>
<feature type="compositionally biased region" description="Basic and acidic residues" evidence="1">
    <location>
        <begin position="315"/>
        <end position="343"/>
    </location>
</feature>
<dbReference type="EMBL" id="ML993899">
    <property type="protein sequence ID" value="KAF2203582.1"/>
    <property type="molecule type" value="Genomic_DNA"/>
</dbReference>
<gene>
    <name evidence="2" type="ORF">GQ43DRAFT_478932</name>
</gene>
<feature type="region of interest" description="Disordered" evidence="1">
    <location>
        <begin position="315"/>
        <end position="382"/>
    </location>
</feature>
<proteinExistence type="predicted"/>
<accession>A0A9P4JQL8</accession>
<dbReference type="AlphaFoldDB" id="A0A9P4JQL8"/>
<feature type="region of interest" description="Disordered" evidence="1">
    <location>
        <begin position="23"/>
        <end position="46"/>
    </location>
</feature>
<keyword evidence="3" id="KW-1185">Reference proteome</keyword>
<protein>
    <submittedName>
        <fullName evidence="2">Uncharacterized protein</fullName>
    </submittedName>
</protein>
<name>A0A9P4JQL8_9PLEO</name>